<dbReference type="InterPro" id="IPR035965">
    <property type="entry name" value="PAS-like_dom_sf"/>
</dbReference>
<dbReference type="Pfam" id="PF13188">
    <property type="entry name" value="PAS_8"/>
    <property type="match status" value="1"/>
</dbReference>
<dbReference type="InterPro" id="IPR003661">
    <property type="entry name" value="HisK_dim/P_dom"/>
</dbReference>
<proteinExistence type="predicted"/>
<evidence type="ECO:0000259" key="4">
    <source>
        <dbReference type="PROSITE" id="PS50109"/>
    </source>
</evidence>
<evidence type="ECO:0000256" key="2">
    <source>
        <dbReference type="PROSITE-ProRule" id="PRU00169"/>
    </source>
</evidence>
<dbReference type="InterPro" id="IPR004358">
    <property type="entry name" value="Sig_transdc_His_kin-like_C"/>
</dbReference>
<feature type="domain" description="Histidine kinase" evidence="4">
    <location>
        <begin position="750"/>
        <end position="1022"/>
    </location>
</feature>
<dbReference type="InterPro" id="IPR000014">
    <property type="entry name" value="PAS"/>
</dbReference>
<dbReference type="InterPro" id="IPR036890">
    <property type="entry name" value="HATPase_C_sf"/>
</dbReference>
<feature type="domain" description="Response regulatory" evidence="5">
    <location>
        <begin position="1122"/>
        <end position="1268"/>
    </location>
</feature>
<reference evidence="6" key="1">
    <citation type="journal article" date="2020" name="Stud. Mycol.">
        <title>101 Dothideomycetes genomes: a test case for predicting lifestyles and emergence of pathogens.</title>
        <authorList>
            <person name="Haridas S."/>
            <person name="Albert R."/>
            <person name="Binder M."/>
            <person name="Bloem J."/>
            <person name="Labutti K."/>
            <person name="Salamov A."/>
            <person name="Andreopoulos B."/>
            <person name="Baker S."/>
            <person name="Barry K."/>
            <person name="Bills G."/>
            <person name="Bluhm B."/>
            <person name="Cannon C."/>
            <person name="Castanera R."/>
            <person name="Culley D."/>
            <person name="Daum C."/>
            <person name="Ezra D."/>
            <person name="Gonzalez J."/>
            <person name="Henrissat B."/>
            <person name="Kuo A."/>
            <person name="Liang C."/>
            <person name="Lipzen A."/>
            <person name="Lutzoni F."/>
            <person name="Magnuson J."/>
            <person name="Mondo S."/>
            <person name="Nolan M."/>
            <person name="Ohm R."/>
            <person name="Pangilinan J."/>
            <person name="Park H.-J."/>
            <person name="Ramirez L."/>
            <person name="Alfaro M."/>
            <person name="Sun H."/>
            <person name="Tritt A."/>
            <person name="Yoshinaga Y."/>
            <person name="Zwiers L.-H."/>
            <person name="Turgeon B."/>
            <person name="Goodwin S."/>
            <person name="Spatafora J."/>
            <person name="Crous P."/>
            <person name="Grigoriev I."/>
        </authorList>
    </citation>
    <scope>NUCLEOTIDE SEQUENCE</scope>
    <source>
        <strain evidence="6">CBS 113818</strain>
    </source>
</reference>
<keyword evidence="7" id="KW-1185">Reference proteome</keyword>
<evidence type="ECO:0000259" key="5">
    <source>
        <dbReference type="PROSITE" id="PS50110"/>
    </source>
</evidence>
<feature type="modified residue" description="4-aspartylphosphate" evidence="2">
    <location>
        <position position="1197"/>
    </location>
</feature>
<dbReference type="InterPro" id="IPR011006">
    <property type="entry name" value="CheY-like_superfamily"/>
</dbReference>
<accession>A0A6A7AIX9</accession>
<dbReference type="SMART" id="SM00448">
    <property type="entry name" value="REC"/>
    <property type="match status" value="1"/>
</dbReference>
<dbReference type="InterPro" id="IPR003594">
    <property type="entry name" value="HATPase_dom"/>
</dbReference>
<dbReference type="PRINTS" id="PR00344">
    <property type="entry name" value="BCTRLSENSOR"/>
</dbReference>
<dbReference type="PROSITE" id="PS50110">
    <property type="entry name" value="RESPONSE_REGULATORY"/>
    <property type="match status" value="1"/>
</dbReference>
<protein>
    <submittedName>
        <fullName evidence="6">Putative histidine kinase HHK11p</fullName>
    </submittedName>
</protein>
<dbReference type="SUPFAM" id="SSF52172">
    <property type="entry name" value="CheY-like"/>
    <property type="match status" value="1"/>
</dbReference>
<dbReference type="Gene3D" id="3.30.450.20">
    <property type="entry name" value="PAS domain"/>
    <property type="match status" value="2"/>
</dbReference>
<keyword evidence="6" id="KW-0418">Kinase</keyword>
<dbReference type="CDD" id="cd17546">
    <property type="entry name" value="REC_hyHK_CKI1_RcsC-like"/>
    <property type="match status" value="1"/>
</dbReference>
<dbReference type="InterPro" id="IPR050956">
    <property type="entry name" value="2C_system_His_kinase"/>
</dbReference>
<dbReference type="OrthoDB" id="60033at2759"/>
<dbReference type="PANTHER" id="PTHR43719:SF30">
    <property type="entry name" value="TWO-COMPONENT SYSTEM RESPONSE REGULATOR"/>
    <property type="match status" value="1"/>
</dbReference>
<dbReference type="SMART" id="SM00387">
    <property type="entry name" value="HATPase_c"/>
    <property type="match status" value="1"/>
</dbReference>
<dbReference type="InterPro" id="IPR058846">
    <property type="entry name" value="PAS-like"/>
</dbReference>
<dbReference type="Pfam" id="PF00072">
    <property type="entry name" value="Response_reg"/>
    <property type="match status" value="1"/>
</dbReference>
<dbReference type="CDD" id="cd00082">
    <property type="entry name" value="HisKA"/>
    <property type="match status" value="1"/>
</dbReference>
<dbReference type="PANTHER" id="PTHR43719">
    <property type="entry name" value="TWO-COMPONENT HISTIDINE KINASE"/>
    <property type="match status" value="1"/>
</dbReference>
<dbReference type="EMBL" id="MU006217">
    <property type="protein sequence ID" value="KAF2832545.1"/>
    <property type="molecule type" value="Genomic_DNA"/>
</dbReference>
<dbReference type="Proteomes" id="UP000799424">
    <property type="component" value="Unassembled WGS sequence"/>
</dbReference>
<dbReference type="InterPro" id="IPR036097">
    <property type="entry name" value="HisK_dim/P_sf"/>
</dbReference>
<dbReference type="Gene3D" id="1.10.287.130">
    <property type="match status" value="1"/>
</dbReference>
<dbReference type="Pfam" id="PF00512">
    <property type="entry name" value="HisKA"/>
    <property type="match status" value="1"/>
</dbReference>
<name>A0A6A7AIX9_9PLEO</name>
<dbReference type="Pfam" id="PF26131">
    <property type="entry name" value="PAS-like"/>
    <property type="match status" value="1"/>
</dbReference>
<dbReference type="SUPFAM" id="SSF47384">
    <property type="entry name" value="Homodimeric domain of signal transducing histidine kinase"/>
    <property type="match status" value="1"/>
</dbReference>
<dbReference type="GO" id="GO:0000155">
    <property type="term" value="F:phosphorelay sensor kinase activity"/>
    <property type="evidence" value="ECO:0007669"/>
    <property type="project" value="InterPro"/>
</dbReference>
<dbReference type="SUPFAM" id="SSF55874">
    <property type="entry name" value="ATPase domain of HSP90 chaperone/DNA topoisomerase II/histidine kinase"/>
    <property type="match status" value="1"/>
</dbReference>
<dbReference type="AlphaFoldDB" id="A0A6A7AIX9"/>
<evidence type="ECO:0000256" key="1">
    <source>
        <dbReference type="ARBA" id="ARBA00022553"/>
    </source>
</evidence>
<dbReference type="Pfam" id="PF02518">
    <property type="entry name" value="HATPase_c"/>
    <property type="match status" value="1"/>
</dbReference>
<evidence type="ECO:0000256" key="3">
    <source>
        <dbReference type="SAM" id="MobiDB-lite"/>
    </source>
</evidence>
<feature type="region of interest" description="Disordered" evidence="3">
    <location>
        <begin position="1046"/>
        <end position="1113"/>
    </location>
</feature>
<evidence type="ECO:0000313" key="7">
    <source>
        <dbReference type="Proteomes" id="UP000799424"/>
    </source>
</evidence>
<dbReference type="PROSITE" id="PS50109">
    <property type="entry name" value="HIS_KIN"/>
    <property type="match status" value="1"/>
</dbReference>
<sequence length="1275" mass="143114">MSGPDGQATPEQQHYHLALSHEHTRRTIRTIPELKRESSREELAAIPLCNVLDVDDRPSFAIDLAFLKSDADTDAPLDLVYCNAAFANAIGLSARVSGQPDANNAFIEHGLPQIAFRRWLRGILDEHDFARRGSAYMFDGLIWTAVTIDTYKIVSGLHASLLWPDVAPLKNHDYHMESPIHGRPPTLPPTALPHDTTVEQTVRPSPTTHGPFDLTFPYPPDSILSDHVKYFRSIDWAKTPLGSIDAWPPELRNIVNMCLNDINPCVLFWGDNVTMVYNEAYIQLIGAMHPAAMGKSARQVASHYWPIFQPLVDRINATGKSVCDNEMPIFIDRQGFVEETYWSYQLLPVLDKHGRVAGYYHPLFETTRHNLLRRRVSSLVELGSQTAKARTLQSYWDLALHILTLNDKDVPLALLYAAERQSYSDAGSLSSPGSIPAKERYSLKGTIGLDSDHCLAPPAFTLHEGLYVLEPFLAQAVKSRKATVVHLDELGLSEADLKSIRWQGFGDPCRTIVVCPLSPTTSEQVECFLILGTNPRRPFDDEYRQFVHVMLRLLATSLASVVLFDEEVRQKEKAIGQAAELQEQLLAEIQMREKRFQRFVERSDVAIFIMDAAGNYTYRNHRWYDLFEVAAGVEEVMGAWQNIAFPEDIAKCEAIFGKLVMEKVPVTFELKTKMAWHPPKEILQPEGNTVQHFRWILCSAYPEVSPDGELIEIVGNVTDISKQKWAEDIQKIRTDVALESKLHLEHFIDTTSHEMRNPLSAILQSADGILSSYTPDLVIPPSPYAWSNFLEQTLDGAQTIAQCAQHMRHIVDDILTISKLDSGLLVITPVDAQPEIIVKHAVKMFDAEAKAAKVDLSCIIDQSYQDMDVDWVSLDPTRLLQILINLLTNAIKFTRLEATRSVTVVLSASTTEPQSTPGGVQFNEEKLVGQDHHLEDDWKQDENLLFIQFSVTDTGRGLSEEERSLLFTRFSQASPRTHIHYGGSGLGLFISRRLTELQGGAIGLASESKKGSTFSFYIKTRRIKPAMLRKGSVPSILPEDIRHRPETPLVNMSRPPPPIRIPSYRIDEGRGSTPPSPRLLRQTPFPRRPSMAQSETPPEIQKPLQPDVQQAKSETNISDKMHVLVVEDNLVNQKVLAKQLRNLGCVVNVANHGREALDFLERTIYWNRDYPHPDSTSPSTRDDSPTTPLELSVVLMDWEMPIMNGLDAVAEIRKQERNGMLKGRVPVIGVTANVRQQQIETALAAGMDDVVGKPFRVAELLVRMEGIVKGMVDNS</sequence>
<dbReference type="Gene3D" id="3.30.565.10">
    <property type="entry name" value="Histidine kinase-like ATPase, C-terminal domain"/>
    <property type="match status" value="1"/>
</dbReference>
<dbReference type="Gene3D" id="3.40.50.2300">
    <property type="match status" value="1"/>
</dbReference>
<dbReference type="SUPFAM" id="SSF55785">
    <property type="entry name" value="PYP-like sensor domain (PAS domain)"/>
    <property type="match status" value="1"/>
</dbReference>
<organism evidence="6 7">
    <name type="scientific">Ophiobolus disseminans</name>
    <dbReference type="NCBI Taxonomy" id="1469910"/>
    <lineage>
        <taxon>Eukaryota</taxon>
        <taxon>Fungi</taxon>
        <taxon>Dikarya</taxon>
        <taxon>Ascomycota</taxon>
        <taxon>Pezizomycotina</taxon>
        <taxon>Dothideomycetes</taxon>
        <taxon>Pleosporomycetidae</taxon>
        <taxon>Pleosporales</taxon>
        <taxon>Pleosporineae</taxon>
        <taxon>Phaeosphaeriaceae</taxon>
        <taxon>Ophiobolus</taxon>
    </lineage>
</organism>
<dbReference type="SMART" id="SM00388">
    <property type="entry name" value="HisKA"/>
    <property type="match status" value="1"/>
</dbReference>
<keyword evidence="1 2" id="KW-0597">Phosphoprotein</keyword>
<dbReference type="InterPro" id="IPR001789">
    <property type="entry name" value="Sig_transdc_resp-reg_receiver"/>
</dbReference>
<gene>
    <name evidence="6" type="ORF">CC86DRAFT_462818</name>
</gene>
<evidence type="ECO:0000313" key="6">
    <source>
        <dbReference type="EMBL" id="KAF2832545.1"/>
    </source>
</evidence>
<dbReference type="InterPro" id="IPR005467">
    <property type="entry name" value="His_kinase_dom"/>
</dbReference>
<keyword evidence="6" id="KW-0808">Transferase</keyword>